<proteinExistence type="predicted"/>
<sequence>MEDDRMMALSKEERIPDRMVDLSKEERIELVLLSGRERWSYRKIAEEFNLRHPYSDKATFYVNGEVNRQNLLYWSRGNPHWMDPSKQQGSKKLMVWCDWFVTCGLQAGQLAWLYDFEGTFSQRLGAKGRCLEMVSSEKHIVFG</sequence>
<dbReference type="Proteomes" id="UP001162480">
    <property type="component" value="Chromosome 18"/>
</dbReference>
<organism evidence="1 2">
    <name type="scientific">Octopus vulgaris</name>
    <name type="common">Common octopus</name>
    <dbReference type="NCBI Taxonomy" id="6645"/>
    <lineage>
        <taxon>Eukaryota</taxon>
        <taxon>Metazoa</taxon>
        <taxon>Spiralia</taxon>
        <taxon>Lophotrochozoa</taxon>
        <taxon>Mollusca</taxon>
        <taxon>Cephalopoda</taxon>
        <taxon>Coleoidea</taxon>
        <taxon>Octopodiformes</taxon>
        <taxon>Octopoda</taxon>
        <taxon>Incirrata</taxon>
        <taxon>Octopodidae</taxon>
        <taxon>Octopus</taxon>
    </lineage>
</organism>
<keyword evidence="2" id="KW-1185">Reference proteome</keyword>
<reference evidence="1" key="1">
    <citation type="submission" date="2023-08" db="EMBL/GenBank/DDBJ databases">
        <authorList>
            <person name="Alioto T."/>
            <person name="Alioto T."/>
            <person name="Gomez Garrido J."/>
        </authorList>
    </citation>
    <scope>NUCLEOTIDE SEQUENCE</scope>
</reference>
<name>A0AA36FJA1_OCTVU</name>
<evidence type="ECO:0000313" key="1">
    <source>
        <dbReference type="EMBL" id="CAI9736238.1"/>
    </source>
</evidence>
<dbReference type="AlphaFoldDB" id="A0AA36FJA1"/>
<dbReference type="EMBL" id="OX597831">
    <property type="protein sequence ID" value="CAI9736238.1"/>
    <property type="molecule type" value="Genomic_DNA"/>
</dbReference>
<accession>A0AA36FJA1</accession>
<protein>
    <submittedName>
        <fullName evidence="1">Uncharacterized protein</fullName>
    </submittedName>
</protein>
<evidence type="ECO:0000313" key="2">
    <source>
        <dbReference type="Proteomes" id="UP001162480"/>
    </source>
</evidence>
<gene>
    <name evidence="1" type="ORF">OCTVUL_1B001526</name>
</gene>